<feature type="transmembrane region" description="Helical" evidence="10">
    <location>
        <begin position="243"/>
        <end position="264"/>
    </location>
</feature>
<feature type="transmembrane region" description="Helical" evidence="10">
    <location>
        <begin position="374"/>
        <end position="394"/>
    </location>
</feature>
<feature type="transmembrane region" description="Helical" evidence="10">
    <location>
        <begin position="328"/>
        <end position="354"/>
    </location>
</feature>
<evidence type="ECO:0000256" key="6">
    <source>
        <dbReference type="ARBA" id="ARBA00022692"/>
    </source>
</evidence>
<dbReference type="GO" id="GO:0015297">
    <property type="term" value="F:antiporter activity"/>
    <property type="evidence" value="ECO:0007669"/>
    <property type="project" value="InterPro"/>
</dbReference>
<dbReference type="CDD" id="cd13143">
    <property type="entry name" value="MATE_MepA_like"/>
    <property type="match status" value="1"/>
</dbReference>
<dbReference type="Pfam" id="PF01554">
    <property type="entry name" value="MatE"/>
    <property type="match status" value="2"/>
</dbReference>
<keyword evidence="5" id="KW-1003">Cell membrane</keyword>
<dbReference type="GO" id="GO:0005886">
    <property type="term" value="C:plasma membrane"/>
    <property type="evidence" value="ECO:0007669"/>
    <property type="project" value="UniProtKB-SubCell"/>
</dbReference>
<dbReference type="InterPro" id="IPR002528">
    <property type="entry name" value="MATE_fam"/>
</dbReference>
<dbReference type="NCBIfam" id="TIGR00797">
    <property type="entry name" value="matE"/>
    <property type="match status" value="1"/>
</dbReference>
<dbReference type="PIRSF" id="PIRSF006603">
    <property type="entry name" value="DinF"/>
    <property type="match status" value="1"/>
</dbReference>
<comment type="subcellular location">
    <subcellularLocation>
        <location evidence="1">Cell membrane</location>
        <topology evidence="1">Multi-pass membrane protein</topology>
    </subcellularLocation>
</comment>
<dbReference type="GO" id="GO:0046677">
    <property type="term" value="P:response to antibiotic"/>
    <property type="evidence" value="ECO:0007669"/>
    <property type="project" value="UniProtKB-KW"/>
</dbReference>
<dbReference type="PANTHER" id="PTHR43823">
    <property type="entry name" value="SPORULATION PROTEIN YKVU"/>
    <property type="match status" value="1"/>
</dbReference>
<keyword evidence="8 10" id="KW-0472">Membrane</keyword>
<reference evidence="11" key="1">
    <citation type="submission" date="2019-11" db="EMBL/GenBank/DDBJ databases">
        <authorList>
            <person name="Feng L."/>
        </authorList>
    </citation>
    <scope>NUCLEOTIDE SEQUENCE</scope>
    <source>
        <strain evidence="11">ElimosumLFYP34</strain>
    </source>
</reference>
<dbReference type="EMBL" id="CACRTR010000023">
    <property type="protein sequence ID" value="VYU77452.1"/>
    <property type="molecule type" value="Genomic_DNA"/>
</dbReference>
<feature type="transmembrane region" description="Helical" evidence="10">
    <location>
        <begin position="143"/>
        <end position="164"/>
    </location>
</feature>
<feature type="transmembrane region" description="Helical" evidence="10">
    <location>
        <begin position="406"/>
        <end position="423"/>
    </location>
</feature>
<evidence type="ECO:0000256" key="7">
    <source>
        <dbReference type="ARBA" id="ARBA00022989"/>
    </source>
</evidence>
<comment type="similarity">
    <text evidence="2">Belongs to the multi antimicrobial extrusion (MATE) (TC 2.A.66.1) family. MepA subfamily.</text>
</comment>
<evidence type="ECO:0000313" key="11">
    <source>
        <dbReference type="EMBL" id="VYU77452.1"/>
    </source>
</evidence>
<gene>
    <name evidence="11" type="primary">mepA_3</name>
    <name evidence="11" type="ORF">ELLFYP34_01423</name>
</gene>
<dbReference type="InterPro" id="IPR051327">
    <property type="entry name" value="MATE_MepA_subfamily"/>
</dbReference>
<evidence type="ECO:0000256" key="9">
    <source>
        <dbReference type="ARBA" id="ARBA00023251"/>
    </source>
</evidence>
<feature type="transmembrane region" description="Helical" evidence="10">
    <location>
        <begin position="429"/>
        <end position="450"/>
    </location>
</feature>
<dbReference type="InterPro" id="IPR048279">
    <property type="entry name" value="MdtK-like"/>
</dbReference>
<evidence type="ECO:0000256" key="2">
    <source>
        <dbReference type="ARBA" id="ARBA00008417"/>
    </source>
</evidence>
<feature type="transmembrane region" description="Helical" evidence="10">
    <location>
        <begin position="105"/>
        <end position="123"/>
    </location>
</feature>
<keyword evidence="6 10" id="KW-0812">Transmembrane</keyword>
<feature type="transmembrane region" description="Helical" evidence="10">
    <location>
        <begin position="63"/>
        <end position="85"/>
    </location>
</feature>
<keyword evidence="9" id="KW-0046">Antibiotic resistance</keyword>
<evidence type="ECO:0000256" key="5">
    <source>
        <dbReference type="ARBA" id="ARBA00022475"/>
    </source>
</evidence>
<feature type="transmembrane region" description="Helical" evidence="10">
    <location>
        <begin position="176"/>
        <end position="197"/>
    </location>
</feature>
<keyword evidence="7 10" id="KW-1133">Transmembrane helix</keyword>
<evidence type="ECO:0000256" key="8">
    <source>
        <dbReference type="ARBA" id="ARBA00023136"/>
    </source>
</evidence>
<name>A0A6N3HLB8_EUBLI</name>
<dbReference type="AlphaFoldDB" id="A0A6N3HLB8"/>
<accession>A0A6N3HLB8</accession>
<feature type="transmembrane region" description="Helical" evidence="10">
    <location>
        <begin position="203"/>
        <end position="222"/>
    </location>
</feature>
<dbReference type="GO" id="GO:0042910">
    <property type="term" value="F:xenobiotic transmembrane transporter activity"/>
    <property type="evidence" value="ECO:0007669"/>
    <property type="project" value="InterPro"/>
</dbReference>
<proteinExistence type="inferred from homology"/>
<protein>
    <recommendedName>
        <fullName evidence="3">Multidrug export protein MepA</fullName>
    </recommendedName>
</protein>
<organism evidence="11">
    <name type="scientific">Eubacterium limosum</name>
    <dbReference type="NCBI Taxonomy" id="1736"/>
    <lineage>
        <taxon>Bacteria</taxon>
        <taxon>Bacillati</taxon>
        <taxon>Bacillota</taxon>
        <taxon>Clostridia</taxon>
        <taxon>Eubacteriales</taxon>
        <taxon>Eubacteriaceae</taxon>
        <taxon>Eubacterium</taxon>
    </lineage>
</organism>
<evidence type="ECO:0000256" key="10">
    <source>
        <dbReference type="SAM" id="Phobius"/>
    </source>
</evidence>
<sequence length="470" mass="50874">MSEEMIKKQDSSYFATERIGKLIAKFAVPCVVSMLVNALYNIVDQIFIGQGVGYLGNAATNVAFPLVTISLAIALLIGDGCAAYFSLKLGEGKNEEAARGVGNTITMLTIAGILFFVFGMLLLKPMLHLFGATETVFPYAEAYTRVIVIGLPFVLVGAGLNSVVRADGSPRFSMAAMIVGAIINTILDPVFIFIFGWGVSGAAFATILGQIATFVITMFYLVRFKNITLKKEYLKLKGKICKMVCSLGISSCVNQLAVTVVVIVTNNVLAYYGAMSPYGAEIPLSAIGIVMKVNQILMSILIGIGVGSQPIIGYNYGAQNYDRVKKTFFMSAGIATVFACIGFVLFQFCTQGIVNIFGQEDALYNDFALRTFRVFLSVCFLNGFQMVTSIFFQAIGKPLKATLISLSRQILFLIPLFIILPAFTGVTGALYAGPIADAMAFLLALILVMFEMKHLNLLAKTCKLELEINE</sequence>
<evidence type="ECO:0000256" key="3">
    <source>
        <dbReference type="ARBA" id="ARBA00022106"/>
    </source>
</evidence>
<evidence type="ECO:0000256" key="1">
    <source>
        <dbReference type="ARBA" id="ARBA00004651"/>
    </source>
</evidence>
<evidence type="ECO:0000256" key="4">
    <source>
        <dbReference type="ARBA" id="ARBA00022448"/>
    </source>
</evidence>
<feature type="transmembrane region" description="Helical" evidence="10">
    <location>
        <begin position="284"/>
        <end position="307"/>
    </location>
</feature>
<feature type="transmembrane region" description="Helical" evidence="10">
    <location>
        <begin position="22"/>
        <end position="43"/>
    </location>
</feature>
<dbReference type="InterPro" id="IPR045070">
    <property type="entry name" value="MATE_MepA-like"/>
</dbReference>
<keyword evidence="4" id="KW-0813">Transport</keyword>
<dbReference type="PANTHER" id="PTHR43823:SF3">
    <property type="entry name" value="MULTIDRUG EXPORT PROTEIN MEPA"/>
    <property type="match status" value="1"/>
</dbReference>